<dbReference type="STRING" id="1676925.ENSPKIP00000020636"/>
<dbReference type="OrthoDB" id="2412973at2759"/>
<evidence type="ECO:0000313" key="7">
    <source>
        <dbReference type="Ensembl" id="ENSPKIP00000020636.1"/>
    </source>
</evidence>
<dbReference type="CDD" id="cd10337">
    <property type="entry name" value="SH2_BCAR3"/>
    <property type="match status" value="1"/>
</dbReference>
<feature type="domain" description="SH2" evidence="5">
    <location>
        <begin position="263"/>
        <end position="362"/>
    </location>
</feature>
<dbReference type="Ensembl" id="ENSPKIT00000001257.1">
    <property type="protein sequence ID" value="ENSPKIP00000020636.1"/>
    <property type="gene ID" value="ENSPKIG00000005341.1"/>
</dbReference>
<evidence type="ECO:0000313" key="8">
    <source>
        <dbReference type="Proteomes" id="UP000261540"/>
    </source>
</evidence>
<keyword evidence="1 3" id="KW-0727">SH2 domain</keyword>
<dbReference type="PANTHER" id="PTHR14247:SF6">
    <property type="entry name" value="SH2 DOMAIN-CONTAINING PROTEIN 3C"/>
    <property type="match status" value="1"/>
</dbReference>
<feature type="region of interest" description="Disordered" evidence="4">
    <location>
        <begin position="451"/>
        <end position="474"/>
    </location>
</feature>
<dbReference type="FunFam" id="1.10.840.10:FF:000007">
    <property type="entry name" value="SH2 domain containing 3C (Predicted)"/>
    <property type="match status" value="1"/>
</dbReference>
<dbReference type="InterPro" id="IPR044102">
    <property type="entry name" value="SH2_SHEP1/BCAR3/NSP1"/>
</dbReference>
<evidence type="ECO:0000256" key="4">
    <source>
        <dbReference type="SAM" id="MobiDB-lite"/>
    </source>
</evidence>
<keyword evidence="8" id="KW-1185">Reference proteome</keyword>
<dbReference type="Proteomes" id="UP000261540">
    <property type="component" value="Unplaced"/>
</dbReference>
<organism evidence="7 8">
    <name type="scientific">Paramormyrops kingsleyae</name>
    <dbReference type="NCBI Taxonomy" id="1676925"/>
    <lineage>
        <taxon>Eukaryota</taxon>
        <taxon>Metazoa</taxon>
        <taxon>Chordata</taxon>
        <taxon>Craniata</taxon>
        <taxon>Vertebrata</taxon>
        <taxon>Euteleostomi</taxon>
        <taxon>Actinopterygii</taxon>
        <taxon>Neopterygii</taxon>
        <taxon>Teleostei</taxon>
        <taxon>Osteoglossocephala</taxon>
        <taxon>Osteoglossomorpha</taxon>
        <taxon>Osteoglossiformes</taxon>
        <taxon>Mormyridae</taxon>
        <taxon>Paramormyrops</taxon>
    </lineage>
</organism>
<keyword evidence="2" id="KW-0344">Guanine-nucleotide releasing factor</keyword>
<dbReference type="InterPro" id="IPR036860">
    <property type="entry name" value="SH2_dom_sf"/>
</dbReference>
<dbReference type="SMART" id="SM00147">
    <property type="entry name" value="RasGEF"/>
    <property type="match status" value="1"/>
</dbReference>
<dbReference type="InterPro" id="IPR000980">
    <property type="entry name" value="SH2"/>
</dbReference>
<feature type="compositionally biased region" description="Polar residues" evidence="4">
    <location>
        <begin position="182"/>
        <end position="200"/>
    </location>
</feature>
<dbReference type="PROSITE" id="PS50001">
    <property type="entry name" value="SH2"/>
    <property type="match status" value="1"/>
</dbReference>
<dbReference type="FunFam" id="3.30.505.10:FF:000013">
    <property type="entry name" value="SH2 domain-containing protein 3C isoform X1"/>
    <property type="match status" value="1"/>
</dbReference>
<dbReference type="CTD" id="394051"/>
<dbReference type="PANTHER" id="PTHR14247">
    <property type="entry name" value="BREAST CANCER ANTI-ESTROGEN RESISTANCE PROTEIN 3 HOMOLOG-LIKE PROTEIN"/>
    <property type="match status" value="1"/>
</dbReference>
<dbReference type="Pfam" id="PF00017">
    <property type="entry name" value="SH2"/>
    <property type="match status" value="1"/>
</dbReference>
<accession>A0A3B3RSC4</accession>
<evidence type="ECO:0000256" key="1">
    <source>
        <dbReference type="ARBA" id="ARBA00022999"/>
    </source>
</evidence>
<evidence type="ECO:0000256" key="2">
    <source>
        <dbReference type="PROSITE-ProRule" id="PRU00168"/>
    </source>
</evidence>
<feature type="region of interest" description="Disordered" evidence="4">
    <location>
        <begin position="147"/>
        <end position="217"/>
    </location>
</feature>
<dbReference type="GeneTree" id="ENSGT00940000154130"/>
<feature type="domain" description="Ras-GEF" evidence="6">
    <location>
        <begin position="562"/>
        <end position="831"/>
    </location>
</feature>
<protein>
    <submittedName>
        <fullName evidence="7">SH2 domain containing 3Cb</fullName>
    </submittedName>
</protein>
<dbReference type="GO" id="GO:0007264">
    <property type="term" value="P:small GTPase-mediated signal transduction"/>
    <property type="evidence" value="ECO:0007669"/>
    <property type="project" value="InterPro"/>
</dbReference>
<dbReference type="KEGG" id="pki:111838617"/>
<dbReference type="SUPFAM" id="SSF48366">
    <property type="entry name" value="Ras GEF"/>
    <property type="match status" value="1"/>
</dbReference>
<name>A0A3B3RSC4_9TELE</name>
<dbReference type="Gene3D" id="3.30.505.10">
    <property type="entry name" value="SH2 domain"/>
    <property type="match status" value="1"/>
</dbReference>
<dbReference type="Gene3D" id="1.10.840.10">
    <property type="entry name" value="Ras guanine-nucleotide exchange factors catalytic domain"/>
    <property type="match status" value="1"/>
</dbReference>
<sequence>MSKRKLSFKWFGSLSNLAHSLSLENRSSKTAAKHDGSQGLNLLAKRYSDDTEVCPHSPSHIHSSEACSHLATIPRLSRKEKKSKKSKKTGSGAVLETRKGDYVADSPLLSVLSLQGVSSGDEASFLDTAVKPHPVATRALQAEIKQSSGLLEDETASTSQQCPLSPEAQKMPPLAELEDHGQPSTMGTSPHGTSSALPEQSESRLGEAQESKPLTSHLPMDIRGEYVKFSKERYLLDTPPEKLRKELEEELKRSSDDMSSHGWYHGLMPREVSETLVLRNGDFLIRDSLTSMGDYVLTSRWNHKVLHFVIGKVLEESGTFRPRVQYQLGRESFDSVAALIHFYVGSQKPLSQESGAHIYCPINRTLPLRILEAAFTVTLKQDPVSPLSSLRRTFIQKQGVALDDRPRTLLAMPHRLSSSMDQIQMIRSPLSPLGEYVPSTAYNTISHHRSPSASKLFNASPQSPDSHCSSQHRLCPGPVASPYSSLKISKPHPSKAPVLPSEGYEEGYDVLEHSRGVFSVPLVEKESSFKPGQYRSLLMPAENKPLEASILKRVKELLTEVDARTAAWHITKADCMVARILNVSEEMRQKMAVSSGLELLTLPHGQQLRLDLWERFHTMSFMMAAELLGCTGSREERAAFLFKAILLASELKSSQGNMFGFATIMRALELRQVKRLEQTWITLRQKHTEGAILYEKKLKPYLKSMNEGSLEECMPSDTTFPHVVPLLSLLERGVAVGEEAELWEYTDMGVDVVMSHLETARTMAQHGEVYCSNAQTKLQGFQERPELLEIFLTEFQMRLLWGSRGVVASQTERYQKFDKVLTALSYKLEPPGGQRVERT</sequence>
<dbReference type="InterPro" id="IPR023578">
    <property type="entry name" value="Ras_GEF_dom_sf"/>
</dbReference>
<dbReference type="InterPro" id="IPR051853">
    <property type="entry name" value="SH2-Ras-GEF_adapter"/>
</dbReference>
<dbReference type="InterPro" id="IPR036964">
    <property type="entry name" value="RASGEF_cat_dom_sf"/>
</dbReference>
<reference evidence="7" key="2">
    <citation type="submission" date="2025-09" db="UniProtKB">
        <authorList>
            <consortium name="Ensembl"/>
        </authorList>
    </citation>
    <scope>IDENTIFICATION</scope>
</reference>
<evidence type="ECO:0000259" key="6">
    <source>
        <dbReference type="PROSITE" id="PS50009"/>
    </source>
</evidence>
<feature type="compositionally biased region" description="Basic and acidic residues" evidence="4">
    <location>
        <begin position="201"/>
        <end position="210"/>
    </location>
</feature>
<evidence type="ECO:0000256" key="3">
    <source>
        <dbReference type="PROSITE-ProRule" id="PRU00191"/>
    </source>
</evidence>
<dbReference type="AlphaFoldDB" id="A0A3B3RSC4"/>
<dbReference type="Pfam" id="PF00617">
    <property type="entry name" value="RasGEF"/>
    <property type="match status" value="1"/>
</dbReference>
<dbReference type="GO" id="GO:0001784">
    <property type="term" value="F:phosphotyrosine residue binding"/>
    <property type="evidence" value="ECO:0007669"/>
    <property type="project" value="InterPro"/>
</dbReference>
<dbReference type="PROSITE" id="PS50009">
    <property type="entry name" value="RASGEF_CAT"/>
    <property type="match status" value="1"/>
</dbReference>
<dbReference type="GO" id="GO:0005085">
    <property type="term" value="F:guanyl-nucleotide exchange factor activity"/>
    <property type="evidence" value="ECO:0007669"/>
    <property type="project" value="UniProtKB-KW"/>
</dbReference>
<dbReference type="SUPFAM" id="SSF55550">
    <property type="entry name" value="SH2 domain"/>
    <property type="match status" value="1"/>
</dbReference>
<feature type="compositionally biased region" description="Polar residues" evidence="4">
    <location>
        <begin position="451"/>
        <end position="472"/>
    </location>
</feature>
<reference evidence="7" key="1">
    <citation type="submission" date="2025-08" db="UniProtKB">
        <authorList>
            <consortium name="Ensembl"/>
        </authorList>
    </citation>
    <scope>IDENTIFICATION</scope>
</reference>
<dbReference type="SMART" id="SM00252">
    <property type="entry name" value="SH2"/>
    <property type="match status" value="1"/>
</dbReference>
<proteinExistence type="predicted"/>
<evidence type="ECO:0000259" key="5">
    <source>
        <dbReference type="PROSITE" id="PS50001"/>
    </source>
</evidence>
<dbReference type="InterPro" id="IPR001895">
    <property type="entry name" value="RASGEF_cat_dom"/>
</dbReference>